<evidence type="ECO:0000313" key="8">
    <source>
        <dbReference type="EMBL" id="KAG8625576.1"/>
    </source>
</evidence>
<comment type="caution">
    <text evidence="8">The sequence shown here is derived from an EMBL/GenBank/DDBJ whole genome shotgun (WGS) entry which is preliminary data.</text>
</comment>
<feature type="region of interest" description="Disordered" evidence="6">
    <location>
        <begin position="273"/>
        <end position="342"/>
    </location>
</feature>
<dbReference type="Gene3D" id="3.30.70.330">
    <property type="match status" value="4"/>
</dbReference>
<dbReference type="OrthoDB" id="267048at2759"/>
<dbReference type="PROSITE" id="PS50102">
    <property type="entry name" value="RRM"/>
    <property type="match status" value="4"/>
</dbReference>
<dbReference type="InterPro" id="IPR000504">
    <property type="entry name" value="RRM_dom"/>
</dbReference>
<reference evidence="8" key="1">
    <citation type="submission" date="2021-07" db="EMBL/GenBank/DDBJ databases">
        <title>Elsinoe batatas strain:CRI-CJ2 Genome sequencing and assembly.</title>
        <authorList>
            <person name="Huang L."/>
        </authorList>
    </citation>
    <scope>NUCLEOTIDE SEQUENCE</scope>
    <source>
        <strain evidence="8">CRI-CJ2</strain>
    </source>
</reference>
<evidence type="ECO:0000256" key="6">
    <source>
        <dbReference type="SAM" id="MobiDB-lite"/>
    </source>
</evidence>
<dbReference type="PANTHER" id="PTHR48039">
    <property type="entry name" value="RNA-BINDING MOTIF PROTEIN 14B"/>
    <property type="match status" value="1"/>
</dbReference>
<sequence length="761" mass="85142">MPPPRKKQRQSLPSDTTVLTPATISPPVPKPEAPTASPPDTKPPQPQSRTLFIRSLPPSTTTELLTALFSASHPIKHATAVIDPSTQQCKGYGFVTFADAEDAQAAKEEFHGYTLKGELGEEKEPEVDSEGRRRKGRRLRVEVAVPRERKGADAGEGEGKGKEKALGGKARGKEEAAERKAKRDLEMGSKIIVRNLPWSVKSGEQLGGYFEKYGKVKGAVVPRKGNGLLQGFGFVTFKGRKAAEKAIKEGNGMELEGRGVAVDWAVKRDVYQEMKGKEEEEDDGVEVKTEDEDEMDVDGIDDIESDDEEEGSGGSGSDEDEDLDVEDGDEDEEDKEEDRSGTLFVRNLPFTATDEDLEEVFRPFGAIRYARVVIDNVTSRPRGTGFVCFYNTEEADECLRNAPRHFAPKPEDKSKPTTLSVLQDETLDPSGKYTLEGRVLQVSRAVAKGEANRLTAQGVAQRYNRDKDRRRLYLLSEGTINHKSPLYERLSQTERSLRESSAKQRKMLIESNPSLSLSLTRLSVRNLPRGVTSKDLKQLAREAIVGFAIDIKEGKRQKLSKEEANRAGEEMRELERQRKEQKKGVVKQAKVVFEGREGGKVDEKSGAGRSRGYGFIEYHTHRNALMGLRWLNGHQIDYKALSKVKEGKGKPDKEVLEDRKKRLIVEFAIENAQVVQRRKEKEDKARERSKLGNPENGESVGKDGAGKGKNSKFDKKRKRGADGDEEDVKKPEDEKLAQRQRIIQKKRMMRRAKKQGKPFKV</sequence>
<feature type="region of interest" description="Disordered" evidence="6">
    <location>
        <begin position="1"/>
        <end position="52"/>
    </location>
</feature>
<comment type="subcellular location">
    <subcellularLocation>
        <location evidence="1">Nucleus</location>
    </subcellularLocation>
</comment>
<feature type="domain" description="RRM" evidence="7">
    <location>
        <begin position="189"/>
        <end position="267"/>
    </location>
</feature>
<dbReference type="AlphaFoldDB" id="A0A8K0PDD8"/>
<feature type="region of interest" description="Disordered" evidence="6">
    <location>
        <begin position="675"/>
        <end position="761"/>
    </location>
</feature>
<dbReference type="SMART" id="SM00360">
    <property type="entry name" value="RRM"/>
    <property type="match status" value="4"/>
</dbReference>
<evidence type="ECO:0000256" key="4">
    <source>
        <dbReference type="ARBA" id="ARBA00023242"/>
    </source>
</evidence>
<dbReference type="GO" id="GO:0005730">
    <property type="term" value="C:nucleolus"/>
    <property type="evidence" value="ECO:0007669"/>
    <property type="project" value="TreeGrafter"/>
</dbReference>
<evidence type="ECO:0000256" key="1">
    <source>
        <dbReference type="ARBA" id="ARBA00004123"/>
    </source>
</evidence>
<gene>
    <name evidence="8" type="ORF">KVT40_005977</name>
</gene>
<dbReference type="Proteomes" id="UP000809789">
    <property type="component" value="Unassembled WGS sequence"/>
</dbReference>
<dbReference type="FunFam" id="3.30.70.330:FF:000406">
    <property type="entry name" value="Related to Nucleolar protein NOP4"/>
    <property type="match status" value="1"/>
</dbReference>
<dbReference type="PANTHER" id="PTHR48039:SF5">
    <property type="entry name" value="RNA-BINDING PROTEIN 28"/>
    <property type="match status" value="1"/>
</dbReference>
<keyword evidence="4" id="KW-0539">Nucleus</keyword>
<feature type="compositionally biased region" description="Basic and acidic residues" evidence="6">
    <location>
        <begin position="558"/>
        <end position="578"/>
    </location>
</feature>
<dbReference type="GO" id="GO:0003729">
    <property type="term" value="F:mRNA binding"/>
    <property type="evidence" value="ECO:0007669"/>
    <property type="project" value="TreeGrafter"/>
</dbReference>
<feature type="compositionally biased region" description="Basic residues" evidence="6">
    <location>
        <begin position="742"/>
        <end position="761"/>
    </location>
</feature>
<dbReference type="SUPFAM" id="SSF54928">
    <property type="entry name" value="RNA-binding domain, RBD"/>
    <property type="match status" value="3"/>
</dbReference>
<feature type="region of interest" description="Disordered" evidence="6">
    <location>
        <begin position="119"/>
        <end position="181"/>
    </location>
</feature>
<feature type="compositionally biased region" description="Acidic residues" evidence="6">
    <location>
        <begin position="279"/>
        <end position="336"/>
    </location>
</feature>
<dbReference type="InterPro" id="IPR034808">
    <property type="entry name" value="Nop4p_RRM3"/>
</dbReference>
<feature type="compositionally biased region" description="Pro residues" evidence="6">
    <location>
        <begin position="24"/>
        <end position="46"/>
    </location>
</feature>
<name>A0A8K0PDD8_9PEZI</name>
<keyword evidence="9" id="KW-1185">Reference proteome</keyword>
<dbReference type="CDD" id="cd12677">
    <property type="entry name" value="RRM4_Nop4p"/>
    <property type="match status" value="1"/>
</dbReference>
<evidence type="ECO:0000256" key="3">
    <source>
        <dbReference type="ARBA" id="ARBA00022884"/>
    </source>
</evidence>
<feature type="compositionally biased region" description="Basic and acidic residues" evidence="6">
    <location>
        <begin position="139"/>
        <end position="181"/>
    </location>
</feature>
<keyword evidence="2" id="KW-0677">Repeat</keyword>
<dbReference type="InterPro" id="IPR051945">
    <property type="entry name" value="RRM_MRD1_RNA_proc_ribogen"/>
</dbReference>
<evidence type="ECO:0000313" key="9">
    <source>
        <dbReference type="Proteomes" id="UP000809789"/>
    </source>
</evidence>
<evidence type="ECO:0000256" key="5">
    <source>
        <dbReference type="PROSITE-ProRule" id="PRU00176"/>
    </source>
</evidence>
<dbReference type="Pfam" id="PF00076">
    <property type="entry name" value="RRM_1"/>
    <property type="match status" value="3"/>
</dbReference>
<feature type="region of interest" description="Disordered" evidence="6">
    <location>
        <begin position="558"/>
        <end position="581"/>
    </location>
</feature>
<keyword evidence="3 5" id="KW-0694">RNA-binding</keyword>
<dbReference type="CDD" id="cd12676">
    <property type="entry name" value="RRM3_Nop4p"/>
    <property type="match status" value="1"/>
</dbReference>
<dbReference type="InterPro" id="IPR012677">
    <property type="entry name" value="Nucleotide-bd_a/b_plait_sf"/>
</dbReference>
<protein>
    <recommendedName>
        <fullName evidence="7">RRM domain-containing protein</fullName>
    </recommendedName>
</protein>
<dbReference type="InterPro" id="IPR035979">
    <property type="entry name" value="RBD_domain_sf"/>
</dbReference>
<feature type="compositionally biased region" description="Basic and acidic residues" evidence="6">
    <location>
        <begin position="677"/>
        <end position="690"/>
    </location>
</feature>
<accession>A0A8K0PDD8</accession>
<feature type="domain" description="RRM" evidence="7">
    <location>
        <begin position="49"/>
        <end position="146"/>
    </location>
</feature>
<dbReference type="InterPro" id="IPR034809">
    <property type="entry name" value="Nop4_RRM4"/>
</dbReference>
<evidence type="ECO:0000259" key="7">
    <source>
        <dbReference type="PROSITE" id="PS50102"/>
    </source>
</evidence>
<evidence type="ECO:0000256" key="2">
    <source>
        <dbReference type="ARBA" id="ARBA00022737"/>
    </source>
</evidence>
<feature type="domain" description="RRM" evidence="7">
    <location>
        <begin position="341"/>
        <end position="447"/>
    </location>
</feature>
<feature type="domain" description="RRM" evidence="7">
    <location>
        <begin position="520"/>
        <end position="670"/>
    </location>
</feature>
<feature type="compositionally biased region" description="Basic and acidic residues" evidence="6">
    <location>
        <begin position="727"/>
        <end position="737"/>
    </location>
</feature>
<organism evidence="8 9">
    <name type="scientific">Elsinoe batatas</name>
    <dbReference type="NCBI Taxonomy" id="2601811"/>
    <lineage>
        <taxon>Eukaryota</taxon>
        <taxon>Fungi</taxon>
        <taxon>Dikarya</taxon>
        <taxon>Ascomycota</taxon>
        <taxon>Pezizomycotina</taxon>
        <taxon>Dothideomycetes</taxon>
        <taxon>Dothideomycetidae</taxon>
        <taxon>Myriangiales</taxon>
        <taxon>Elsinoaceae</taxon>
        <taxon>Elsinoe</taxon>
    </lineage>
</organism>
<feature type="compositionally biased region" description="Polar residues" evidence="6">
    <location>
        <begin position="10"/>
        <end position="23"/>
    </location>
</feature>
<dbReference type="EMBL" id="JAESVG020000007">
    <property type="protein sequence ID" value="KAG8625576.1"/>
    <property type="molecule type" value="Genomic_DNA"/>
</dbReference>
<proteinExistence type="predicted"/>